<sequence>MNLDRFRVFGPDETASNRLSAIYDASGKTWMAQMLDSDADGGNLSPTGRVMEILSAQTLEGWLEGDVLTGKAPGGLAYARAVAEPADHLARLAAGPQWVQPSGSRISGHRGQQKS</sequence>
<gene>
    <name evidence="2" type="ORF">G6F50_015963</name>
</gene>
<reference evidence="2 3" key="1">
    <citation type="journal article" date="2020" name="Microb. Genom.">
        <title>Genetic diversity of clinical and environmental Mucorales isolates obtained from an investigation of mucormycosis cases among solid organ transplant recipients.</title>
        <authorList>
            <person name="Nguyen M.H."/>
            <person name="Kaul D."/>
            <person name="Muto C."/>
            <person name="Cheng S.J."/>
            <person name="Richter R.A."/>
            <person name="Bruno V.M."/>
            <person name="Liu G."/>
            <person name="Beyhan S."/>
            <person name="Sundermann A.J."/>
            <person name="Mounaud S."/>
            <person name="Pasculle A.W."/>
            <person name="Nierman W.C."/>
            <person name="Driscoll E."/>
            <person name="Cumbie R."/>
            <person name="Clancy C.J."/>
            <person name="Dupont C.L."/>
        </authorList>
    </citation>
    <scope>NUCLEOTIDE SEQUENCE [LARGE SCALE GENOMIC DNA]</scope>
    <source>
        <strain evidence="2 3">GL24</strain>
    </source>
</reference>
<dbReference type="AlphaFoldDB" id="A0A9P7C390"/>
<keyword evidence="3" id="KW-1185">Reference proteome</keyword>
<dbReference type="GO" id="GO:0016832">
    <property type="term" value="F:aldehyde-lyase activity"/>
    <property type="evidence" value="ECO:0007669"/>
    <property type="project" value="InterPro"/>
</dbReference>
<evidence type="ECO:0000256" key="1">
    <source>
        <dbReference type="SAM" id="MobiDB-lite"/>
    </source>
</evidence>
<organism evidence="2 3">
    <name type="scientific">Rhizopus delemar</name>
    <dbReference type="NCBI Taxonomy" id="936053"/>
    <lineage>
        <taxon>Eukaryota</taxon>
        <taxon>Fungi</taxon>
        <taxon>Fungi incertae sedis</taxon>
        <taxon>Mucoromycota</taxon>
        <taxon>Mucoromycotina</taxon>
        <taxon>Mucoromycetes</taxon>
        <taxon>Mucorales</taxon>
        <taxon>Mucorineae</taxon>
        <taxon>Rhizopodaceae</taxon>
        <taxon>Rhizopus</taxon>
    </lineage>
</organism>
<dbReference type="InterPro" id="IPR005593">
    <property type="entry name" value="Xul5P/Fru6P_PKetolase"/>
</dbReference>
<dbReference type="PANTHER" id="PTHR31273">
    <property type="entry name" value="PHOSPHOKETOLASE-RELATED"/>
    <property type="match status" value="1"/>
</dbReference>
<dbReference type="Gene3D" id="3.40.50.970">
    <property type="match status" value="1"/>
</dbReference>
<dbReference type="Proteomes" id="UP000740926">
    <property type="component" value="Unassembled WGS sequence"/>
</dbReference>
<dbReference type="EMBL" id="JAANIU010009432">
    <property type="protein sequence ID" value="KAG1533153.1"/>
    <property type="molecule type" value="Genomic_DNA"/>
</dbReference>
<evidence type="ECO:0000313" key="2">
    <source>
        <dbReference type="EMBL" id="KAG1533153.1"/>
    </source>
</evidence>
<comment type="caution">
    <text evidence="2">The sequence shown here is derived from an EMBL/GenBank/DDBJ whole genome shotgun (WGS) entry which is preliminary data.</text>
</comment>
<accession>A0A9P7C390</accession>
<feature type="region of interest" description="Disordered" evidence="1">
    <location>
        <begin position="94"/>
        <end position="115"/>
    </location>
</feature>
<name>A0A9P7C390_9FUNG</name>
<evidence type="ECO:0000313" key="3">
    <source>
        <dbReference type="Proteomes" id="UP000740926"/>
    </source>
</evidence>
<dbReference type="Pfam" id="PF03894">
    <property type="entry name" value="XFP"/>
    <property type="match status" value="1"/>
</dbReference>
<dbReference type="PANTHER" id="PTHR31273:SF0">
    <property type="entry name" value="PHOSPHOKETOLASE-RELATED"/>
    <property type="match status" value="1"/>
</dbReference>
<dbReference type="GO" id="GO:0005975">
    <property type="term" value="P:carbohydrate metabolic process"/>
    <property type="evidence" value="ECO:0007669"/>
    <property type="project" value="InterPro"/>
</dbReference>
<protein>
    <submittedName>
        <fullName evidence="2">Uncharacterized protein</fullName>
    </submittedName>
</protein>
<proteinExistence type="predicted"/>